<evidence type="ECO:0000313" key="9">
    <source>
        <dbReference type="EMBL" id="AEP35737.1"/>
    </source>
</evidence>
<dbReference type="SUPFAM" id="SSF48013">
    <property type="entry name" value="NusB-like"/>
    <property type="match status" value="1"/>
</dbReference>
<dbReference type="EMBL" id="CP002401">
    <property type="protein sequence ID" value="AEP35737.1"/>
    <property type="molecule type" value="Genomic_DNA"/>
</dbReference>
<keyword evidence="2 6" id="KW-0889">Transcription antitermination</keyword>
<dbReference type="GO" id="GO:0005829">
    <property type="term" value="C:cytosol"/>
    <property type="evidence" value="ECO:0007669"/>
    <property type="project" value="TreeGrafter"/>
</dbReference>
<evidence type="ECO:0000259" key="8">
    <source>
        <dbReference type="Pfam" id="PF01029"/>
    </source>
</evidence>
<organism evidence="9 10">
    <name type="scientific">Chlamydia trachomatis serovar A (strain A2497)</name>
    <dbReference type="NCBI Taxonomy" id="580047"/>
    <lineage>
        <taxon>Bacteria</taxon>
        <taxon>Pseudomonadati</taxon>
        <taxon>Chlamydiota</taxon>
        <taxon>Chlamydiia</taxon>
        <taxon>Chlamydiales</taxon>
        <taxon>Chlamydiaceae</taxon>
        <taxon>Chlamydia/Chlamydophila group</taxon>
        <taxon>Chlamydia</taxon>
    </lineage>
</organism>
<dbReference type="PATRIC" id="fig|580047.4.peg.923"/>
<evidence type="ECO:0000256" key="5">
    <source>
        <dbReference type="ARBA" id="ARBA00023163"/>
    </source>
</evidence>
<feature type="transmembrane region" description="Helical" evidence="7">
    <location>
        <begin position="77"/>
        <end position="99"/>
    </location>
</feature>
<dbReference type="CDD" id="cd00619">
    <property type="entry name" value="Terminator_NusB"/>
    <property type="match status" value="1"/>
</dbReference>
<name>G4NLY3_CHLT4</name>
<accession>G4NLY3</accession>
<evidence type="ECO:0000313" key="10">
    <source>
        <dbReference type="Proteomes" id="UP000009287"/>
    </source>
</evidence>
<evidence type="ECO:0000256" key="4">
    <source>
        <dbReference type="ARBA" id="ARBA00023015"/>
    </source>
</evidence>
<comment type="function">
    <text evidence="6">Involved in transcription antitermination. Required for transcription of ribosomal RNA (rRNA) genes. Binds specifically to the boxA antiterminator sequence of the ribosomal RNA (rrn) operons.</text>
</comment>
<dbReference type="GO" id="GO:0031564">
    <property type="term" value="P:transcription antitermination"/>
    <property type="evidence" value="ECO:0007669"/>
    <property type="project" value="UniProtKB-KW"/>
</dbReference>
<dbReference type="InterPro" id="IPR011605">
    <property type="entry name" value="NusB_fam"/>
</dbReference>
<sequence>MVPIDEDYYQVLRLKLHSFFHKKKCVDLLNLHTKHFFISKKLSIAPGKQVRSFIKIMTHIYSGPSFHFGALRKEERLSLRITGCIALYSFLGVIMSVMASDKACAPVRASRPFPKQKLRELVLQALYALEIDPEGEDSLVSLLMTEASVSKKNAAYALMFCRAIRANQPDLDALLDATIRTTTLARLTIIERNILRMMLFEHQQNQDCCPVPVAILIAETTRLIKKFSYSEGSSLILAVLGSIFDHPAPALDAPLEPTSMCG</sequence>
<dbReference type="InterPro" id="IPR035926">
    <property type="entry name" value="NusB-like_sf"/>
</dbReference>
<dbReference type="NCBIfam" id="NF001230">
    <property type="entry name" value="PRK00202.2-5"/>
    <property type="match status" value="1"/>
</dbReference>
<evidence type="ECO:0000256" key="6">
    <source>
        <dbReference type="HAMAP-Rule" id="MF_00073"/>
    </source>
</evidence>
<dbReference type="InterPro" id="IPR006027">
    <property type="entry name" value="NusB_RsmB_TIM44"/>
</dbReference>
<dbReference type="Pfam" id="PF01029">
    <property type="entry name" value="NusB"/>
    <property type="match status" value="1"/>
</dbReference>
<keyword evidence="7" id="KW-0812">Transmembrane</keyword>
<evidence type="ECO:0000256" key="2">
    <source>
        <dbReference type="ARBA" id="ARBA00022814"/>
    </source>
</evidence>
<proteinExistence type="inferred from homology"/>
<comment type="similarity">
    <text evidence="1 6">Belongs to the NusB family.</text>
</comment>
<dbReference type="Proteomes" id="UP000009287">
    <property type="component" value="Chromosome"/>
</dbReference>
<dbReference type="GO" id="GO:0006353">
    <property type="term" value="P:DNA-templated transcription termination"/>
    <property type="evidence" value="ECO:0007669"/>
    <property type="project" value="UniProtKB-UniRule"/>
</dbReference>
<dbReference type="AlphaFoldDB" id="G4NLY3"/>
<dbReference type="PANTHER" id="PTHR11078:SF3">
    <property type="entry name" value="ANTITERMINATION NUSB DOMAIN-CONTAINING PROTEIN"/>
    <property type="match status" value="1"/>
</dbReference>
<dbReference type="GO" id="GO:0003723">
    <property type="term" value="F:RNA binding"/>
    <property type="evidence" value="ECO:0007669"/>
    <property type="project" value="UniProtKB-UniRule"/>
</dbReference>
<protein>
    <recommendedName>
        <fullName evidence="6">Transcription antitermination protein NusB</fullName>
    </recommendedName>
    <alternativeName>
        <fullName evidence="6">Antitermination factor NusB</fullName>
    </alternativeName>
</protein>
<evidence type="ECO:0000256" key="1">
    <source>
        <dbReference type="ARBA" id="ARBA00005952"/>
    </source>
</evidence>
<keyword evidence="4 6" id="KW-0805">Transcription regulation</keyword>
<feature type="domain" description="NusB/RsmB/TIM44" evidence="8">
    <location>
        <begin position="117"/>
        <end position="243"/>
    </location>
</feature>
<dbReference type="KEGG" id="cra:CTO_0907"/>
<keyword evidence="3 6" id="KW-0694">RNA-binding</keyword>
<dbReference type="NCBIfam" id="TIGR01951">
    <property type="entry name" value="nusB"/>
    <property type="match status" value="1"/>
</dbReference>
<keyword evidence="7" id="KW-0472">Membrane</keyword>
<dbReference type="HAMAP" id="MF_00073">
    <property type="entry name" value="NusB"/>
    <property type="match status" value="1"/>
</dbReference>
<gene>
    <name evidence="6" type="primary">nusB</name>
    <name evidence="9" type="ordered locus">CTO_0907</name>
</gene>
<evidence type="ECO:0000256" key="3">
    <source>
        <dbReference type="ARBA" id="ARBA00022884"/>
    </source>
</evidence>
<dbReference type="PANTHER" id="PTHR11078">
    <property type="entry name" value="N UTILIZATION SUBSTANCE PROTEIN B-RELATED"/>
    <property type="match status" value="1"/>
</dbReference>
<evidence type="ECO:0000256" key="7">
    <source>
        <dbReference type="SAM" id="Phobius"/>
    </source>
</evidence>
<keyword evidence="7" id="KW-1133">Transmembrane helix</keyword>
<reference evidence="9 10" key="1">
    <citation type="journal article" date="2011" name="J. Exp. Med.">
        <title>A live-attenuated chlamydial vaccine protects against trachoma in nonhuman primates.</title>
        <authorList>
            <person name="Kari L."/>
            <person name="Whitmire W.M."/>
            <person name="Olivares-Zavaleta N."/>
            <person name="Goheen M.M."/>
            <person name="Taylor L.D."/>
            <person name="Carlson J.H."/>
            <person name="Sturdevant G.L."/>
            <person name="Lu C."/>
            <person name="Bakios L.E."/>
            <person name="Randall L.B."/>
            <person name="Parnell M.J."/>
            <person name="Zhong G."/>
            <person name="Caldwell H.D."/>
        </authorList>
    </citation>
    <scope>NUCLEOTIDE SEQUENCE [LARGE SCALE GENOMIC DNA]</scope>
    <source>
        <strain evidence="9 10">A2497</strain>
    </source>
</reference>
<keyword evidence="5 6" id="KW-0804">Transcription</keyword>
<dbReference type="Gene3D" id="1.10.940.10">
    <property type="entry name" value="NusB-like"/>
    <property type="match status" value="1"/>
</dbReference>